<accession>A0ABV9AGF0</accession>
<feature type="signal peptide" evidence="2">
    <location>
        <begin position="1"/>
        <end position="24"/>
    </location>
</feature>
<evidence type="ECO:0000256" key="1">
    <source>
        <dbReference type="SAM" id="MobiDB-lite"/>
    </source>
</evidence>
<keyword evidence="5" id="KW-0378">Hydrolase</keyword>
<dbReference type="Gene3D" id="1.20.1050.60">
    <property type="entry name" value="alpha-1,2-mannosidase"/>
    <property type="match status" value="1"/>
</dbReference>
<dbReference type="NCBIfam" id="TIGR01180">
    <property type="entry name" value="aman2_put"/>
    <property type="match status" value="1"/>
</dbReference>
<dbReference type="InterPro" id="IPR012939">
    <property type="entry name" value="Glyco_hydro_92"/>
</dbReference>
<evidence type="ECO:0000256" key="2">
    <source>
        <dbReference type="SAM" id="SignalP"/>
    </source>
</evidence>
<dbReference type="InterPro" id="IPR014718">
    <property type="entry name" value="GH-type_carb-bd"/>
</dbReference>
<dbReference type="Proteomes" id="UP001595839">
    <property type="component" value="Unassembled WGS sequence"/>
</dbReference>
<dbReference type="EMBL" id="JBHSFK010000001">
    <property type="protein sequence ID" value="MFC4498327.1"/>
    <property type="molecule type" value="Genomic_DNA"/>
</dbReference>
<keyword evidence="6" id="KW-1185">Reference proteome</keyword>
<evidence type="ECO:0000259" key="4">
    <source>
        <dbReference type="Pfam" id="PF17678"/>
    </source>
</evidence>
<dbReference type="PANTHER" id="PTHR12143:SF39">
    <property type="entry name" value="SECRETED PROTEIN"/>
    <property type="match status" value="1"/>
</dbReference>
<evidence type="ECO:0000313" key="5">
    <source>
        <dbReference type="EMBL" id="MFC4498327.1"/>
    </source>
</evidence>
<evidence type="ECO:0000313" key="6">
    <source>
        <dbReference type="Proteomes" id="UP001595839"/>
    </source>
</evidence>
<name>A0ABV9AGF0_9ACTN</name>
<feature type="region of interest" description="Disordered" evidence="1">
    <location>
        <begin position="251"/>
        <end position="270"/>
    </location>
</feature>
<proteinExistence type="predicted"/>
<sequence length="1090" mass="113516">MRFRPMSLLLAAVLAVTGATPALAASAAPPGLVDDPTPYVDPLIGTRNGGNVFPGAVTPFGMFSFSPENTRGDATRTAAPGGYQYDATRIRGFSLTHMSGTGCAGGSGDIPFFPYAGEVVSSPASDTKDAVYASDFSHADESAEPGHYRVGLASGVTADLTATARTGSARFTYPDGKPASLLIRTANSEVGSTDSAVTIDPVTRTVSGSVTSGNFCGYLDPEGQRAYYTLYFTAHFDRAFKATGTWQDGTLSPGSTSASGGTGGFSSGGRPVAGKGAGGYVEFEPGSGPVNVKVGISYVSQAGAAANLAAENPSHRSFDAVKDAARRAWRERLAAIRVGGGTDDERTTFYTALYHALLHPNVISDADRRYRGGDGRVHTVSRGHQAQYGTFSGWDVYRDQVQLLTLLNPRTGSDIAQSLYELARQNGGVWDRWLHGASGTHVMNGDPSPAALAGIRAFGGTDFDLKGALASLVKAATVPTEQDLSSAGKPVLSVGQRPSLDKYVDQHYMPSVSNAWGGAAETLEMSGADFALSQLATAAGEKGTAADFARRSQWWQNNFNIAADPGGGYIANRKADGSWVTGFTPATGNGFVEGSAAQYTWMVQHNPAGLFAAMGGKDKALARLDTFFHDADGDWAFTGSGGDKSELDNEPSINVPYLYDYAGAPYRTQETVRAAMSRLWSTAPGGIPGNDDLGAMSSWYVFSALGMYPQVPSRAELTLASPLFPRIEIDRPHGNDISVRARGAGADAPYIHSLKVNGRTSERPWLPASLVRDGGRLDFTLSGTPDKAWGSDPSDAPPSFREGEQPYQIGVGPTTATLAPGESAKVDIRALSLSGGTGPEVRFRVETPDGVTATPAEGTVVDGAQQITLGAAEDIRQGFYDAKVTVTSGDTSYTQPVALTVAAPGTLLAAYNNTGVSDDAGDHDEADYDGGGWSYSRQALAAAGLTPGGQGTVDGLNFTWPASPNARPDNASATGQTIELPSPAGKLSFIGSAVNGNQQTTATVTYTDGTTGTTDLSFTDWTVGGGGGTVQYGNAVVARSAYRNVAGADQDPVATYVFATKPFTAPDGKEIASVELPDNADLHVFTLATD</sequence>
<comment type="caution">
    <text evidence="5">The sequence shown here is derived from an EMBL/GenBank/DDBJ whole genome shotgun (WGS) entry which is preliminary data.</text>
</comment>
<feature type="domain" description="Glycosyl hydrolase family 92" evidence="3">
    <location>
        <begin position="304"/>
        <end position="782"/>
    </location>
</feature>
<keyword evidence="2" id="KW-0732">Signal</keyword>
<reference evidence="6" key="1">
    <citation type="journal article" date="2019" name="Int. J. Syst. Evol. Microbiol.">
        <title>The Global Catalogue of Microorganisms (GCM) 10K type strain sequencing project: providing services to taxonomists for standard genome sequencing and annotation.</title>
        <authorList>
            <consortium name="The Broad Institute Genomics Platform"/>
            <consortium name="The Broad Institute Genome Sequencing Center for Infectious Disease"/>
            <person name="Wu L."/>
            <person name="Ma J."/>
        </authorList>
    </citation>
    <scope>NUCLEOTIDE SEQUENCE [LARGE SCALE GENOMIC DNA]</scope>
    <source>
        <strain evidence="6">CGMCC 4.7177</strain>
    </source>
</reference>
<dbReference type="GO" id="GO:0016787">
    <property type="term" value="F:hydrolase activity"/>
    <property type="evidence" value="ECO:0007669"/>
    <property type="project" value="UniProtKB-KW"/>
</dbReference>
<dbReference type="InterPro" id="IPR041371">
    <property type="entry name" value="GH92_N"/>
</dbReference>
<dbReference type="Gene3D" id="2.70.98.10">
    <property type="match status" value="1"/>
</dbReference>
<protein>
    <submittedName>
        <fullName evidence="5">GH92 family glycosyl hydrolase</fullName>
    </submittedName>
</protein>
<dbReference type="Gene3D" id="1.20.1610.10">
    <property type="entry name" value="alpha-1,2-mannosidases domains"/>
    <property type="match status" value="1"/>
</dbReference>
<dbReference type="RefSeq" id="WP_381166626.1">
    <property type="nucleotide sequence ID" value="NZ_JBHSFK010000001.1"/>
</dbReference>
<dbReference type="Pfam" id="PF17678">
    <property type="entry name" value="Glyco_hydro_92N"/>
    <property type="match status" value="1"/>
</dbReference>
<feature type="domain" description="Glycosyl hydrolase family 92 N-terminal" evidence="4">
    <location>
        <begin position="39"/>
        <end position="297"/>
    </location>
</feature>
<dbReference type="InterPro" id="IPR008928">
    <property type="entry name" value="6-hairpin_glycosidase_sf"/>
</dbReference>
<dbReference type="SUPFAM" id="SSF48208">
    <property type="entry name" value="Six-hairpin glycosidases"/>
    <property type="match status" value="1"/>
</dbReference>
<dbReference type="InterPro" id="IPR050883">
    <property type="entry name" value="PNGase"/>
</dbReference>
<dbReference type="Gene3D" id="3.30.2080.10">
    <property type="entry name" value="GH92 mannosidase domain"/>
    <property type="match status" value="1"/>
</dbReference>
<dbReference type="Pfam" id="PF07971">
    <property type="entry name" value="Glyco_hydro_92"/>
    <property type="match status" value="1"/>
</dbReference>
<gene>
    <name evidence="5" type="ORF">ACFPIH_02120</name>
</gene>
<feature type="chain" id="PRO_5045495760" evidence="2">
    <location>
        <begin position="25"/>
        <end position="1090"/>
    </location>
</feature>
<organism evidence="5 6">
    <name type="scientific">Streptomyces vulcanius</name>
    <dbReference type="NCBI Taxonomy" id="1441876"/>
    <lineage>
        <taxon>Bacteria</taxon>
        <taxon>Bacillati</taxon>
        <taxon>Actinomycetota</taxon>
        <taxon>Actinomycetes</taxon>
        <taxon>Kitasatosporales</taxon>
        <taxon>Streptomycetaceae</taxon>
        <taxon>Streptomyces</taxon>
    </lineage>
</organism>
<dbReference type="PANTHER" id="PTHR12143">
    <property type="entry name" value="PEPTIDE N-GLYCANASE PNGASE -RELATED"/>
    <property type="match status" value="1"/>
</dbReference>
<dbReference type="InterPro" id="IPR005887">
    <property type="entry name" value="GH92_a_mannosidase_put"/>
</dbReference>
<evidence type="ECO:0000259" key="3">
    <source>
        <dbReference type="Pfam" id="PF07971"/>
    </source>
</evidence>